<feature type="compositionally biased region" description="Polar residues" evidence="1">
    <location>
        <begin position="196"/>
        <end position="205"/>
    </location>
</feature>
<feature type="compositionally biased region" description="Pro residues" evidence="1">
    <location>
        <begin position="252"/>
        <end position="267"/>
    </location>
</feature>
<protein>
    <submittedName>
        <fullName evidence="2">Uncharacterized protein</fullName>
    </submittedName>
</protein>
<accession>A0AAN6GAX1</accession>
<feature type="compositionally biased region" description="Polar residues" evidence="1">
    <location>
        <begin position="128"/>
        <end position="137"/>
    </location>
</feature>
<feature type="compositionally biased region" description="Low complexity" evidence="1">
    <location>
        <begin position="165"/>
        <end position="189"/>
    </location>
</feature>
<keyword evidence="3" id="KW-1185">Reference proteome</keyword>
<sequence length="496" mass="50410">MASPAATRPRGAGSGSRSPSATLVYPDASDVLILQPKELPTLSSASTSPIHRRHARFGSNDSGSGSASSSSHNGGGSGDGGRVGGQDRNGVGGNGHGHGSRLDGLADFSLEAELASAISEDDGGSFFSVINNSNHIASKSRSPSVTTVTPSWPSAEKEINGNKHTANSSTDDAASASASSASTATSVTDGADHASLPSTSSTDFTLDSPLTALSQRHQQQVQALTQQTSNKATPPPSLFIQSADDDNEPTFSPSPFPSPPRTIPSLPPRLDISDFGIYSAAPSPAPSPVSTPPSSHRPLPRLGASGSMLNIPDHLPPLNLPQTPLSLPAVLPEITLTSPSALADLAPLSLLSSAPSTLLLPPQPAPSFGRRHTDPGTTLLGATGSSVGAGGASEGRQGGGLLPAPAQFGAVQEVAAAESGTRTLPSVPSFLGLNGAEEAAELERRLNLLAKNSHGEEEEEKDSGTAAGKDGDEELEKRLRKMQGCGESTPITSKEN</sequence>
<feature type="compositionally biased region" description="Low complexity" evidence="1">
    <location>
        <begin position="215"/>
        <end position="227"/>
    </location>
</feature>
<feature type="region of interest" description="Disordered" evidence="1">
    <location>
        <begin position="368"/>
        <end position="404"/>
    </location>
</feature>
<feature type="region of interest" description="Disordered" evidence="1">
    <location>
        <begin position="39"/>
        <end position="103"/>
    </location>
</feature>
<feature type="region of interest" description="Disordered" evidence="1">
    <location>
        <begin position="449"/>
        <end position="496"/>
    </location>
</feature>
<dbReference type="AlphaFoldDB" id="A0AAN6GAX1"/>
<organism evidence="2 3">
    <name type="scientific">Tilletia horrida</name>
    <dbReference type="NCBI Taxonomy" id="155126"/>
    <lineage>
        <taxon>Eukaryota</taxon>
        <taxon>Fungi</taxon>
        <taxon>Dikarya</taxon>
        <taxon>Basidiomycota</taxon>
        <taxon>Ustilaginomycotina</taxon>
        <taxon>Exobasidiomycetes</taxon>
        <taxon>Tilletiales</taxon>
        <taxon>Tilletiaceae</taxon>
        <taxon>Tilletia</taxon>
    </lineage>
</organism>
<dbReference type="EMBL" id="JAPDMQ010000309">
    <property type="protein sequence ID" value="KAK0527487.1"/>
    <property type="molecule type" value="Genomic_DNA"/>
</dbReference>
<feature type="region of interest" description="Disordered" evidence="1">
    <location>
        <begin position="128"/>
        <end position="305"/>
    </location>
</feature>
<feature type="region of interest" description="Disordered" evidence="1">
    <location>
        <begin position="1"/>
        <end position="23"/>
    </location>
</feature>
<feature type="compositionally biased region" description="Low complexity" evidence="1">
    <location>
        <begin position="139"/>
        <end position="154"/>
    </location>
</feature>
<proteinExistence type="predicted"/>
<evidence type="ECO:0000256" key="1">
    <source>
        <dbReference type="SAM" id="MobiDB-lite"/>
    </source>
</evidence>
<feature type="compositionally biased region" description="Gly residues" evidence="1">
    <location>
        <begin position="73"/>
        <end position="84"/>
    </location>
</feature>
<evidence type="ECO:0000313" key="2">
    <source>
        <dbReference type="EMBL" id="KAK0527487.1"/>
    </source>
</evidence>
<comment type="caution">
    <text evidence="2">The sequence shown here is derived from an EMBL/GenBank/DDBJ whole genome shotgun (WGS) entry which is preliminary data.</text>
</comment>
<gene>
    <name evidence="2" type="ORF">OC842_004862</name>
</gene>
<evidence type="ECO:0000313" key="3">
    <source>
        <dbReference type="Proteomes" id="UP001176521"/>
    </source>
</evidence>
<feature type="compositionally biased region" description="Low complexity" evidence="1">
    <location>
        <begin position="58"/>
        <end position="72"/>
    </location>
</feature>
<reference evidence="2" key="1">
    <citation type="journal article" date="2023" name="PhytoFront">
        <title>Draft Genome Resources of Seven Strains of Tilletia horrida, Causal Agent of Kernel Smut of Rice.</title>
        <authorList>
            <person name="Khanal S."/>
            <person name="Antony Babu S."/>
            <person name="Zhou X.G."/>
        </authorList>
    </citation>
    <scope>NUCLEOTIDE SEQUENCE</scope>
    <source>
        <strain evidence="2">TX3</strain>
    </source>
</reference>
<feature type="compositionally biased region" description="Low complexity" evidence="1">
    <location>
        <begin position="1"/>
        <end position="22"/>
    </location>
</feature>
<feature type="compositionally biased region" description="Gly residues" evidence="1">
    <location>
        <begin position="387"/>
        <end position="401"/>
    </location>
</feature>
<dbReference type="Proteomes" id="UP001176521">
    <property type="component" value="Unassembled WGS sequence"/>
</dbReference>
<name>A0AAN6GAX1_9BASI</name>